<evidence type="ECO:0000256" key="1">
    <source>
        <dbReference type="SAM" id="MobiDB-lite"/>
    </source>
</evidence>
<dbReference type="EMBL" id="MH908917">
    <property type="protein sequence ID" value="AYM54118.1"/>
    <property type="molecule type" value="Genomic_DNA"/>
</dbReference>
<feature type="region of interest" description="Disordered" evidence="1">
    <location>
        <begin position="39"/>
        <end position="62"/>
    </location>
</feature>
<organism evidence="3">
    <name type="scientific">Chondromyces catenulatus</name>
    <dbReference type="NCBI Taxonomy" id="1653841"/>
    <lineage>
        <taxon>Bacteria</taxon>
        <taxon>Pseudomonadati</taxon>
        <taxon>Myxococcota</taxon>
        <taxon>Polyangia</taxon>
        <taxon>Polyangiales</taxon>
        <taxon>Polyangiaceae</taxon>
        <taxon>Chondromyces</taxon>
    </lineage>
</organism>
<name>A0A3S7UZE8_9BACT</name>
<proteinExistence type="predicted"/>
<evidence type="ECO:0000259" key="2">
    <source>
        <dbReference type="Pfam" id="PF03781"/>
    </source>
</evidence>
<evidence type="ECO:0000313" key="3">
    <source>
        <dbReference type="EMBL" id="AYM54118.1"/>
    </source>
</evidence>
<dbReference type="PROSITE" id="PS51257">
    <property type="entry name" value="PROKAR_LIPOPROTEIN"/>
    <property type="match status" value="1"/>
</dbReference>
<dbReference type="InterPro" id="IPR042095">
    <property type="entry name" value="SUMF_sf"/>
</dbReference>
<dbReference type="InterPro" id="IPR005532">
    <property type="entry name" value="SUMF_dom"/>
</dbReference>
<dbReference type="AlphaFoldDB" id="A0A3S7UZE8"/>
<protein>
    <recommendedName>
        <fullName evidence="2">Sulfatase-modifying factor enzyme-like domain-containing protein</fullName>
    </recommendedName>
</protein>
<reference evidence="3" key="1">
    <citation type="journal article" date="2018" name="J. Ind. Microbiol. Biotechnol.">
        <title>Genome mining reveals uncommon alkylpyrones as type III PKS products from myxobacteria.</title>
        <authorList>
            <person name="Hug J.J."/>
            <person name="Panter F."/>
            <person name="Krug D."/>
            <person name="Muller R."/>
        </authorList>
    </citation>
    <scope>NUCLEOTIDE SEQUENCE</scope>
    <source>
        <strain evidence="3">Sp. MSr9030</strain>
    </source>
</reference>
<dbReference type="SUPFAM" id="SSF56436">
    <property type="entry name" value="C-type lectin-like"/>
    <property type="match status" value="1"/>
</dbReference>
<sequence length="335" mass="36363">MHGGRSARAGGASQRARVGWLALAGLALAACSERVAEPLPDGGDAGAQPSHVIDAGEPAEAGSDASIDALAPMPDDFEPMVDERVCPPDMAKVARSFCVDRYEASLVDAETGEELSPYYVPSRPQALSIEKFWQEERLRVGPPDAREIPLPPLPGFQRTRSFEPRAVSRRGRVPQGYLTGPLAALACKNAKKRLCTIDEWRVACRGDKDRRFPYGDTYEPGKCNIFREAHPAAILHGNASIGHSDPRLNMVKAGDKPLLRRTGEARACASTWEGDGIADMVGNVDEWVDDPEGTFMGGFYARAKKDGCDSTIRAHAFDYFDYSTGVRCCADLPPR</sequence>
<dbReference type="Pfam" id="PF03781">
    <property type="entry name" value="FGE-sulfatase"/>
    <property type="match status" value="1"/>
</dbReference>
<dbReference type="InterPro" id="IPR016187">
    <property type="entry name" value="CTDL_fold"/>
</dbReference>
<feature type="domain" description="Sulfatase-modifying factor enzyme-like" evidence="2">
    <location>
        <begin position="187"/>
        <end position="291"/>
    </location>
</feature>
<dbReference type="Gene3D" id="3.90.1580.10">
    <property type="entry name" value="paralog of FGE (formylglycine-generating enzyme)"/>
    <property type="match status" value="1"/>
</dbReference>
<accession>A0A3S7UZE8</accession>